<organism evidence="1 2">
    <name type="scientific">Candidatus Omnitrophus magneticus</name>
    <dbReference type="NCBI Taxonomy" id="1609969"/>
    <lineage>
        <taxon>Bacteria</taxon>
        <taxon>Pseudomonadati</taxon>
        <taxon>Candidatus Omnitrophota</taxon>
        <taxon>Candidatus Omnitrophus</taxon>
    </lineage>
</organism>
<keyword evidence="2" id="KW-1185">Reference proteome</keyword>
<evidence type="ECO:0000313" key="1">
    <source>
        <dbReference type="EMBL" id="KJJ83455.1"/>
    </source>
</evidence>
<name>A0A0F0CPV4_9BACT</name>
<proteinExistence type="predicted"/>
<gene>
    <name evidence="1" type="ORF">OMAG_002676</name>
</gene>
<reference evidence="1 2" key="1">
    <citation type="submission" date="2015-02" db="EMBL/GenBank/DDBJ databases">
        <title>Single-cell genomics of uncultivated deep-branching MTB reveals a conserved set of magnetosome genes.</title>
        <authorList>
            <person name="Kolinko S."/>
            <person name="Richter M."/>
            <person name="Glockner F.O."/>
            <person name="Brachmann A."/>
            <person name="Schuler D."/>
        </authorList>
    </citation>
    <scope>NUCLEOTIDE SEQUENCE [LARGE SCALE GENOMIC DNA]</scope>
    <source>
        <strain evidence="1">SKK-01</strain>
    </source>
</reference>
<dbReference type="AlphaFoldDB" id="A0A0F0CPV4"/>
<accession>A0A0F0CPV4</accession>
<evidence type="ECO:0000313" key="2">
    <source>
        <dbReference type="Proteomes" id="UP000033428"/>
    </source>
</evidence>
<comment type="caution">
    <text evidence="1">The sequence shown here is derived from an EMBL/GenBank/DDBJ whole genome shotgun (WGS) entry which is preliminary data.</text>
</comment>
<dbReference type="EMBL" id="JYNY01000577">
    <property type="protein sequence ID" value="KJJ83455.1"/>
    <property type="molecule type" value="Genomic_DNA"/>
</dbReference>
<sequence length="78" mass="9055">MPYDSKLDVCAFTKSVENESSRLTVSVYSYNKGQEKLQITREIKDNQGEYKFSKLGRMTKEEVNEILPMIQEALKKMS</sequence>
<dbReference type="Proteomes" id="UP000033428">
    <property type="component" value="Unassembled WGS sequence"/>
</dbReference>
<protein>
    <submittedName>
        <fullName evidence="1">Uncharacterized protein</fullName>
    </submittedName>
</protein>